<evidence type="ECO:0000313" key="1">
    <source>
        <dbReference type="EMBL" id="BAH94842.1"/>
    </source>
</evidence>
<reference evidence="2" key="2">
    <citation type="journal article" date="2008" name="Nucleic Acids Res.">
        <title>The rice annotation project database (RAP-DB): 2008 update.</title>
        <authorList>
            <consortium name="The rice annotation project (RAP)"/>
        </authorList>
    </citation>
    <scope>GENOME REANNOTATION</scope>
    <source>
        <strain evidence="2">cv. Nipponbare</strain>
    </source>
</reference>
<accession>A0A0P0XT96</accession>
<dbReference type="Proteomes" id="UP000000763">
    <property type="component" value="Chromosome 10"/>
</dbReference>
<reference evidence="1 2" key="1">
    <citation type="journal article" date="2005" name="Nature">
        <title>The map-based sequence of the rice genome.</title>
        <authorList>
            <consortium name="International rice genome sequencing project (IRGSP)"/>
            <person name="Matsumoto T."/>
            <person name="Wu J."/>
            <person name="Kanamori H."/>
            <person name="Katayose Y."/>
            <person name="Fujisawa M."/>
            <person name="Namiki N."/>
            <person name="Mizuno H."/>
            <person name="Yamamoto K."/>
            <person name="Antonio B.A."/>
            <person name="Baba T."/>
            <person name="Sakata K."/>
            <person name="Nagamura Y."/>
            <person name="Aoki H."/>
            <person name="Arikawa K."/>
            <person name="Arita K."/>
            <person name="Bito T."/>
            <person name="Chiden Y."/>
            <person name="Fujitsuka N."/>
            <person name="Fukunaka R."/>
            <person name="Hamada M."/>
            <person name="Harada C."/>
            <person name="Hayashi A."/>
            <person name="Hijishita S."/>
            <person name="Honda M."/>
            <person name="Hosokawa S."/>
            <person name="Ichikawa Y."/>
            <person name="Idonuma A."/>
            <person name="Iijima M."/>
            <person name="Ikeda M."/>
            <person name="Ikeno M."/>
            <person name="Ito K."/>
            <person name="Ito S."/>
            <person name="Ito T."/>
            <person name="Ito Y."/>
            <person name="Ito Y."/>
            <person name="Iwabuchi A."/>
            <person name="Kamiya K."/>
            <person name="Karasawa W."/>
            <person name="Kurita K."/>
            <person name="Katagiri S."/>
            <person name="Kikuta A."/>
            <person name="Kobayashi H."/>
            <person name="Kobayashi N."/>
            <person name="Machita K."/>
            <person name="Maehara T."/>
            <person name="Masukawa M."/>
            <person name="Mizubayashi T."/>
            <person name="Mukai Y."/>
            <person name="Nagasaki H."/>
            <person name="Nagata Y."/>
            <person name="Naito S."/>
            <person name="Nakashima M."/>
            <person name="Nakama Y."/>
            <person name="Nakamichi Y."/>
            <person name="Nakamura M."/>
            <person name="Meguro A."/>
            <person name="Negishi M."/>
            <person name="Ohta I."/>
            <person name="Ohta T."/>
            <person name="Okamoto M."/>
            <person name="Ono N."/>
            <person name="Saji S."/>
            <person name="Sakaguchi M."/>
            <person name="Sakai K."/>
            <person name="Shibata M."/>
            <person name="Shimokawa T."/>
            <person name="Song J."/>
            <person name="Takazaki Y."/>
            <person name="Terasawa K."/>
            <person name="Tsugane M."/>
            <person name="Tsuji K."/>
            <person name="Ueda S."/>
            <person name="Waki K."/>
            <person name="Yamagata H."/>
            <person name="Yamamoto M."/>
            <person name="Yamamoto S."/>
            <person name="Yamane H."/>
            <person name="Yoshiki S."/>
            <person name="Yoshihara R."/>
            <person name="Yukawa K."/>
            <person name="Zhong H."/>
            <person name="Yano M."/>
            <person name="Yuan Q."/>
            <person name="Ouyang S."/>
            <person name="Liu J."/>
            <person name="Jones K.M."/>
            <person name="Gansberger K."/>
            <person name="Moffat K."/>
            <person name="Hill J."/>
            <person name="Bera J."/>
            <person name="Fadrosh D."/>
            <person name="Jin S."/>
            <person name="Johri S."/>
            <person name="Kim M."/>
            <person name="Overton L."/>
            <person name="Reardon M."/>
            <person name="Tsitrin T."/>
            <person name="Vuong H."/>
            <person name="Weaver B."/>
            <person name="Ciecko A."/>
            <person name="Tallon L."/>
            <person name="Jackson J."/>
            <person name="Pai G."/>
            <person name="Aken S.V."/>
            <person name="Utterback T."/>
            <person name="Reidmuller S."/>
            <person name="Feldblyum T."/>
            <person name="Hsiao J."/>
            <person name="Zismann V."/>
            <person name="Iobst S."/>
            <person name="de Vazeille A.R."/>
            <person name="Buell C.R."/>
            <person name="Ying K."/>
            <person name="Li Y."/>
            <person name="Lu T."/>
            <person name="Huang Y."/>
            <person name="Zhao Q."/>
            <person name="Feng Q."/>
            <person name="Zhang L."/>
            <person name="Zhu J."/>
            <person name="Weng Q."/>
            <person name="Mu J."/>
            <person name="Lu Y."/>
            <person name="Fan D."/>
            <person name="Liu Y."/>
            <person name="Guan J."/>
            <person name="Zhang Y."/>
            <person name="Yu S."/>
            <person name="Liu X."/>
            <person name="Zhang Y."/>
            <person name="Hong G."/>
            <person name="Han B."/>
            <person name="Choisne N."/>
            <person name="Demange N."/>
            <person name="Orjeda G."/>
            <person name="Samain S."/>
            <person name="Cattolico L."/>
            <person name="Pelletier E."/>
            <person name="Couloux A."/>
            <person name="Segurens B."/>
            <person name="Wincker P."/>
            <person name="D'Hont A."/>
            <person name="Scarpelli C."/>
            <person name="Weissenbach J."/>
            <person name="Salanoubat M."/>
            <person name="Quetier F."/>
            <person name="Yu Y."/>
            <person name="Kim H.R."/>
            <person name="Rambo T."/>
            <person name="Currie J."/>
            <person name="Collura K."/>
            <person name="Luo M."/>
            <person name="Yang T."/>
            <person name="Ammiraju J.S.S."/>
            <person name="Engler F."/>
            <person name="Soderlund C."/>
            <person name="Wing R.A."/>
            <person name="Palmer L.E."/>
            <person name="de la Bastide M."/>
            <person name="Spiegel L."/>
            <person name="Nascimento L."/>
            <person name="Zutavern T."/>
            <person name="O'Shaughnessy A."/>
            <person name="Dike S."/>
            <person name="Dedhia N."/>
            <person name="Preston R."/>
            <person name="Balija V."/>
            <person name="McCombie W.R."/>
            <person name="Chow T."/>
            <person name="Chen H."/>
            <person name="Chung M."/>
            <person name="Chen C."/>
            <person name="Shaw J."/>
            <person name="Wu H."/>
            <person name="Hsiao K."/>
            <person name="Chao Y."/>
            <person name="Chu M."/>
            <person name="Cheng C."/>
            <person name="Hour A."/>
            <person name="Lee P."/>
            <person name="Lin S."/>
            <person name="Lin Y."/>
            <person name="Liou J."/>
            <person name="Liu S."/>
            <person name="Hsing Y."/>
            <person name="Raghuvanshi S."/>
            <person name="Mohanty A."/>
            <person name="Bharti A.K."/>
            <person name="Gaur A."/>
            <person name="Gupta V."/>
            <person name="Kumar D."/>
            <person name="Ravi V."/>
            <person name="Vij S."/>
            <person name="Kapur A."/>
            <person name="Khurana P."/>
            <person name="Khurana P."/>
            <person name="Khurana J.P."/>
            <person name="Tyagi A.K."/>
            <person name="Gaikwad K."/>
            <person name="Singh A."/>
            <person name="Dalal V."/>
            <person name="Srivastava S."/>
            <person name="Dixit A."/>
            <person name="Pal A.K."/>
            <person name="Ghazi I.A."/>
            <person name="Yadav M."/>
            <person name="Pandit A."/>
            <person name="Bhargava A."/>
            <person name="Sureshbabu K."/>
            <person name="Batra K."/>
            <person name="Sharma T.R."/>
            <person name="Mohapatra T."/>
            <person name="Singh N.K."/>
            <person name="Messing J."/>
            <person name="Nelson A.B."/>
            <person name="Fuks G."/>
            <person name="Kavchok S."/>
            <person name="Keizer G."/>
            <person name="Linton E."/>
            <person name="Llaca V."/>
            <person name="Song R."/>
            <person name="Tanyolac B."/>
            <person name="Young S."/>
            <person name="Ho-Il K."/>
            <person name="Hahn J.H."/>
            <person name="Sangsakoo G."/>
            <person name="Vanavichit A."/>
            <person name="de Mattos Luiz.A.T."/>
            <person name="Zimmer P.D."/>
            <person name="Malone G."/>
            <person name="Dellagostin O."/>
            <person name="de Oliveira A.C."/>
            <person name="Bevan M."/>
            <person name="Bancroft I."/>
            <person name="Minx P."/>
            <person name="Cordum H."/>
            <person name="Wilson R."/>
            <person name="Cheng Z."/>
            <person name="Jin W."/>
            <person name="Jiang J."/>
            <person name="Leong S.A."/>
            <person name="Iwama H."/>
            <person name="Gojobori T."/>
            <person name="Itoh T."/>
            <person name="Niimura Y."/>
            <person name="Fujii Y."/>
            <person name="Habara T."/>
            <person name="Sakai H."/>
            <person name="Sato Y."/>
            <person name="Wilson G."/>
            <person name="Kumar K."/>
            <person name="McCouch S."/>
            <person name="Juretic N."/>
            <person name="Hoen D."/>
            <person name="Wright S."/>
            <person name="Bruskiewich R."/>
            <person name="Bureau T."/>
            <person name="Miyao A."/>
            <person name="Hirochika H."/>
            <person name="Nishikawa T."/>
            <person name="Kadowaki K."/>
            <person name="Sugiura M."/>
            <person name="Burr B."/>
            <person name="Sasaki T."/>
        </authorList>
    </citation>
    <scope>NUCLEOTIDE SEQUENCE [LARGE SCALE GENOMIC DNA]</scope>
    <source>
        <strain evidence="2">cv. Nipponbare</strain>
    </source>
</reference>
<organism evidence="1 2">
    <name type="scientific">Oryza sativa subsp. japonica</name>
    <name type="common">Rice</name>
    <dbReference type="NCBI Taxonomy" id="39947"/>
    <lineage>
        <taxon>Eukaryota</taxon>
        <taxon>Viridiplantae</taxon>
        <taxon>Streptophyta</taxon>
        <taxon>Embryophyta</taxon>
        <taxon>Tracheophyta</taxon>
        <taxon>Spermatophyta</taxon>
        <taxon>Magnoliopsida</taxon>
        <taxon>Liliopsida</taxon>
        <taxon>Poales</taxon>
        <taxon>Poaceae</taxon>
        <taxon>BOP clade</taxon>
        <taxon>Oryzoideae</taxon>
        <taxon>Oryzeae</taxon>
        <taxon>Oryzinae</taxon>
        <taxon>Oryza</taxon>
        <taxon>Oryza sativa</taxon>
    </lineage>
</organism>
<dbReference type="AlphaFoldDB" id="A0A0P0XT96"/>
<feature type="non-terminal residue" evidence="1">
    <location>
        <position position="1"/>
    </location>
</feature>
<dbReference type="EMBL" id="AP008216">
    <property type="protein sequence ID" value="BAH94842.1"/>
    <property type="molecule type" value="Genomic_DNA"/>
</dbReference>
<evidence type="ECO:0000313" key="2">
    <source>
        <dbReference type="Proteomes" id="UP000000763"/>
    </source>
</evidence>
<dbReference type="Gramene" id="Os10t0365001-01">
    <property type="protein sequence ID" value="Os10t0365001-01"/>
    <property type="gene ID" value="Os10g0365001"/>
</dbReference>
<protein>
    <submittedName>
        <fullName evidence="1">Os10g0365001 protein</fullName>
    </submittedName>
</protein>
<name>A0A0P0XT96_ORYSJ</name>
<proteinExistence type="predicted"/>
<dbReference type="KEGG" id="dosa:Os10g0365001"/>
<sequence>VAAMAVRLKGLIWCTLTPKISMGTWLNMKVMPISVREFLLKSSAIHYMRIVYSLSLEH</sequence>
<gene>
    <name evidence="1" type="ordered locus">Os10g0365001</name>
</gene>